<accession>A0AAV4TS64</accession>
<protein>
    <submittedName>
        <fullName evidence="1">Uncharacterized protein</fullName>
    </submittedName>
</protein>
<gene>
    <name evidence="1" type="ORF">CEXT_785841</name>
</gene>
<evidence type="ECO:0000313" key="2">
    <source>
        <dbReference type="Proteomes" id="UP001054945"/>
    </source>
</evidence>
<name>A0AAV4TS64_CAEEX</name>
<dbReference type="Proteomes" id="UP001054945">
    <property type="component" value="Unassembled WGS sequence"/>
</dbReference>
<comment type="caution">
    <text evidence="1">The sequence shown here is derived from an EMBL/GenBank/DDBJ whole genome shotgun (WGS) entry which is preliminary data.</text>
</comment>
<reference evidence="1 2" key="1">
    <citation type="submission" date="2021-06" db="EMBL/GenBank/DDBJ databases">
        <title>Caerostris extrusa draft genome.</title>
        <authorList>
            <person name="Kono N."/>
            <person name="Arakawa K."/>
        </authorList>
    </citation>
    <scope>NUCLEOTIDE SEQUENCE [LARGE SCALE GENOMIC DNA]</scope>
</reference>
<evidence type="ECO:0000313" key="1">
    <source>
        <dbReference type="EMBL" id="GIY49358.1"/>
    </source>
</evidence>
<proteinExistence type="predicted"/>
<dbReference type="EMBL" id="BPLR01011823">
    <property type="protein sequence ID" value="GIY49358.1"/>
    <property type="molecule type" value="Genomic_DNA"/>
</dbReference>
<keyword evidence="2" id="KW-1185">Reference proteome</keyword>
<sequence length="75" mass="8605">MQYLQDQRKISDLTSIDSSESNPQIVEEKEKINYDAEISEKKIISEYLKVNASHHAKGKKAEIQALVLLLKRFAT</sequence>
<organism evidence="1 2">
    <name type="scientific">Caerostris extrusa</name>
    <name type="common">Bark spider</name>
    <name type="synonym">Caerostris bankana</name>
    <dbReference type="NCBI Taxonomy" id="172846"/>
    <lineage>
        <taxon>Eukaryota</taxon>
        <taxon>Metazoa</taxon>
        <taxon>Ecdysozoa</taxon>
        <taxon>Arthropoda</taxon>
        <taxon>Chelicerata</taxon>
        <taxon>Arachnida</taxon>
        <taxon>Araneae</taxon>
        <taxon>Araneomorphae</taxon>
        <taxon>Entelegynae</taxon>
        <taxon>Araneoidea</taxon>
        <taxon>Araneidae</taxon>
        <taxon>Caerostris</taxon>
    </lineage>
</organism>
<dbReference type="AlphaFoldDB" id="A0AAV4TS64"/>